<sequence length="155" mass="18580">MFLIILMFCCLMTANCKPSDNPSFTNVVATQQTPNHYAGRLKLIHVFFPTKEPLFRQYWQRYKGDMITRRKRSVDGDATIQDPYKNVVMVDDINNRNSTDKKKSPIDNFYNMNVEMVAAEDIPFPPLFQYRLKQKRRNERFLERQKDQYRKEQGW</sequence>
<dbReference type="RefSeq" id="XP_017771867.1">
    <property type="nucleotide sequence ID" value="XM_017916378.1"/>
</dbReference>
<dbReference type="RefSeq" id="XP_017771868.1">
    <property type="nucleotide sequence ID" value="XM_017916379.1"/>
</dbReference>
<evidence type="ECO:0000313" key="2">
    <source>
        <dbReference type="Proteomes" id="UP000695000"/>
    </source>
</evidence>
<reference evidence="3 4" key="1">
    <citation type="submission" date="2025-05" db="UniProtKB">
        <authorList>
            <consortium name="RefSeq"/>
        </authorList>
    </citation>
    <scope>IDENTIFICATION</scope>
    <source>
        <tissue evidence="3 4">Whole Larva</tissue>
    </source>
</reference>
<feature type="signal peptide" evidence="1">
    <location>
        <begin position="1"/>
        <end position="16"/>
    </location>
</feature>
<evidence type="ECO:0000313" key="5">
    <source>
        <dbReference type="RefSeq" id="XP_017771869.1"/>
    </source>
</evidence>
<evidence type="ECO:0000313" key="6">
    <source>
        <dbReference type="RefSeq" id="XP_017771870.1"/>
    </source>
</evidence>
<dbReference type="RefSeq" id="XP_017771869.1">
    <property type="nucleotide sequence ID" value="XM_017916380.1"/>
</dbReference>
<organism evidence="2 6">
    <name type="scientific">Nicrophorus vespilloides</name>
    <name type="common">Boreal carrion beetle</name>
    <dbReference type="NCBI Taxonomy" id="110193"/>
    <lineage>
        <taxon>Eukaryota</taxon>
        <taxon>Metazoa</taxon>
        <taxon>Ecdysozoa</taxon>
        <taxon>Arthropoda</taxon>
        <taxon>Hexapoda</taxon>
        <taxon>Insecta</taxon>
        <taxon>Pterygota</taxon>
        <taxon>Neoptera</taxon>
        <taxon>Endopterygota</taxon>
        <taxon>Coleoptera</taxon>
        <taxon>Polyphaga</taxon>
        <taxon>Staphyliniformia</taxon>
        <taxon>Silphidae</taxon>
        <taxon>Nicrophorinae</taxon>
        <taxon>Nicrophorus</taxon>
    </lineage>
</organism>
<proteinExistence type="predicted"/>
<dbReference type="Proteomes" id="UP000695000">
    <property type="component" value="Unplaced"/>
</dbReference>
<protein>
    <submittedName>
        <fullName evidence="3 4">Uncharacterized protein LOC108559197</fullName>
    </submittedName>
</protein>
<name>A0ABM1MBC0_NICVS</name>
<evidence type="ECO:0000313" key="3">
    <source>
        <dbReference type="RefSeq" id="XP_017771867.1"/>
    </source>
</evidence>
<evidence type="ECO:0000313" key="4">
    <source>
        <dbReference type="RefSeq" id="XP_017771868.1"/>
    </source>
</evidence>
<keyword evidence="1" id="KW-0732">Signal</keyword>
<dbReference type="GeneID" id="108559197"/>
<dbReference type="RefSeq" id="XP_017771870.1">
    <property type="nucleotide sequence ID" value="XM_017916381.1"/>
</dbReference>
<feature type="chain" id="PRO_5045022685" evidence="1">
    <location>
        <begin position="17"/>
        <end position="155"/>
    </location>
</feature>
<evidence type="ECO:0000256" key="1">
    <source>
        <dbReference type="SAM" id="SignalP"/>
    </source>
</evidence>
<keyword evidence="2" id="KW-1185">Reference proteome</keyword>
<gene>
    <name evidence="3 4 5 6" type="primary">LOC108559197</name>
</gene>
<accession>A0ABM1MBC0</accession>